<dbReference type="InterPro" id="IPR001387">
    <property type="entry name" value="Cro/C1-type_HTH"/>
</dbReference>
<dbReference type="SUPFAM" id="SSF47413">
    <property type="entry name" value="lambda repressor-like DNA-binding domains"/>
    <property type="match status" value="1"/>
</dbReference>
<evidence type="ECO:0000256" key="2">
    <source>
        <dbReference type="SAM" id="MobiDB-lite"/>
    </source>
</evidence>
<dbReference type="InterPro" id="IPR050807">
    <property type="entry name" value="TransReg_Diox_bact_type"/>
</dbReference>
<dbReference type="InterPro" id="IPR013096">
    <property type="entry name" value="Cupin_2"/>
</dbReference>
<organism evidence="4 5">
    <name type="scientific">Gluconacetobacter azotocaptans</name>
    <dbReference type="NCBI Taxonomy" id="142834"/>
    <lineage>
        <taxon>Bacteria</taxon>
        <taxon>Pseudomonadati</taxon>
        <taxon>Pseudomonadota</taxon>
        <taxon>Alphaproteobacteria</taxon>
        <taxon>Acetobacterales</taxon>
        <taxon>Acetobacteraceae</taxon>
        <taxon>Gluconacetobacter</taxon>
    </lineage>
</organism>
<dbReference type="Pfam" id="PF07883">
    <property type="entry name" value="Cupin_2"/>
    <property type="match status" value="1"/>
</dbReference>
<dbReference type="GO" id="GO:0003700">
    <property type="term" value="F:DNA-binding transcription factor activity"/>
    <property type="evidence" value="ECO:0007669"/>
    <property type="project" value="TreeGrafter"/>
</dbReference>
<proteinExistence type="predicted"/>
<dbReference type="PANTHER" id="PTHR46797:SF1">
    <property type="entry name" value="METHYLPHOSPHONATE SYNTHASE"/>
    <property type="match status" value="1"/>
</dbReference>
<dbReference type="PROSITE" id="PS50943">
    <property type="entry name" value="HTH_CROC1"/>
    <property type="match status" value="1"/>
</dbReference>
<dbReference type="GO" id="GO:0005829">
    <property type="term" value="C:cytosol"/>
    <property type="evidence" value="ECO:0007669"/>
    <property type="project" value="TreeGrafter"/>
</dbReference>
<dbReference type="RefSeq" id="WP_183117864.1">
    <property type="nucleotide sequence ID" value="NZ_JABEQF010000001.1"/>
</dbReference>
<dbReference type="SMART" id="SM00530">
    <property type="entry name" value="HTH_XRE"/>
    <property type="match status" value="1"/>
</dbReference>
<comment type="caution">
    <text evidence="4">The sequence shown here is derived from an EMBL/GenBank/DDBJ whole genome shotgun (WGS) entry which is preliminary data.</text>
</comment>
<evidence type="ECO:0000313" key="5">
    <source>
        <dbReference type="Proteomes" id="UP000555756"/>
    </source>
</evidence>
<feature type="domain" description="HTH cro/C1-type" evidence="3">
    <location>
        <begin position="41"/>
        <end position="95"/>
    </location>
</feature>
<keyword evidence="1" id="KW-0238">DNA-binding</keyword>
<dbReference type="AlphaFoldDB" id="A0A7W4PFB1"/>
<accession>A0A7W4PFB1</accession>
<dbReference type="SUPFAM" id="SSF51182">
    <property type="entry name" value="RmlC-like cupins"/>
    <property type="match status" value="1"/>
</dbReference>
<gene>
    <name evidence="4" type="ORF">HLH34_01810</name>
</gene>
<dbReference type="Gene3D" id="2.60.120.10">
    <property type="entry name" value="Jelly Rolls"/>
    <property type="match status" value="1"/>
</dbReference>
<keyword evidence="5" id="KW-1185">Reference proteome</keyword>
<name>A0A7W4PFB1_9PROT</name>
<sequence length="220" mass="23957">MSSSPPGPAAANPSDIEDLTTGSSAPPVREMTLEESLGSQLRLLRRQADLRGGDVAHTAGISLSMLSKIENGQISPSLSTLQAVCRALNVPLSQLFSTFEEQRDCSFVRSGQGVVIERRGTKAGHEYQLLGHLLGGALVMEPYLITLHEDAQPYTNFRHNGVELIYMLSGRVVYRHDTDTYEMGPGDTLLFDSGSPHGPEKLLEKPMTYLSIIAYPRSAD</sequence>
<dbReference type="InterPro" id="IPR010982">
    <property type="entry name" value="Lambda_DNA-bd_dom_sf"/>
</dbReference>
<dbReference type="EMBL" id="JABEQF010000001">
    <property type="protein sequence ID" value="MBB2188701.1"/>
    <property type="molecule type" value="Genomic_DNA"/>
</dbReference>
<feature type="region of interest" description="Disordered" evidence="2">
    <location>
        <begin position="1"/>
        <end position="26"/>
    </location>
</feature>
<reference evidence="4 5" key="1">
    <citation type="submission" date="2020-04" db="EMBL/GenBank/DDBJ databases">
        <title>Description of novel Gluconacetobacter.</title>
        <authorList>
            <person name="Sombolestani A."/>
        </authorList>
    </citation>
    <scope>NUCLEOTIDE SEQUENCE [LARGE SCALE GENOMIC DNA]</scope>
    <source>
        <strain evidence="4 5">LMG 21311</strain>
    </source>
</reference>
<dbReference type="GO" id="GO:0003677">
    <property type="term" value="F:DNA binding"/>
    <property type="evidence" value="ECO:0007669"/>
    <property type="project" value="UniProtKB-KW"/>
</dbReference>
<evidence type="ECO:0000313" key="4">
    <source>
        <dbReference type="EMBL" id="MBB2188701.1"/>
    </source>
</evidence>
<dbReference type="CDD" id="cd02209">
    <property type="entry name" value="cupin_XRE_C"/>
    <property type="match status" value="1"/>
</dbReference>
<evidence type="ECO:0000259" key="3">
    <source>
        <dbReference type="PROSITE" id="PS50943"/>
    </source>
</evidence>
<dbReference type="Proteomes" id="UP000555756">
    <property type="component" value="Unassembled WGS sequence"/>
</dbReference>
<evidence type="ECO:0000256" key="1">
    <source>
        <dbReference type="ARBA" id="ARBA00023125"/>
    </source>
</evidence>
<dbReference type="Pfam" id="PF13560">
    <property type="entry name" value="HTH_31"/>
    <property type="match status" value="1"/>
</dbReference>
<protein>
    <submittedName>
        <fullName evidence="4">Helix-turn-helix transcriptional regulator</fullName>
    </submittedName>
</protein>
<dbReference type="InterPro" id="IPR014710">
    <property type="entry name" value="RmlC-like_jellyroll"/>
</dbReference>
<dbReference type="InterPro" id="IPR011051">
    <property type="entry name" value="RmlC_Cupin_sf"/>
</dbReference>
<dbReference type="Gene3D" id="1.10.260.40">
    <property type="entry name" value="lambda repressor-like DNA-binding domains"/>
    <property type="match status" value="1"/>
</dbReference>
<dbReference type="CDD" id="cd00093">
    <property type="entry name" value="HTH_XRE"/>
    <property type="match status" value="1"/>
</dbReference>
<dbReference type="PANTHER" id="PTHR46797">
    <property type="entry name" value="HTH-TYPE TRANSCRIPTIONAL REGULATOR"/>
    <property type="match status" value="1"/>
</dbReference>